<protein>
    <submittedName>
        <fullName evidence="1">Uncharacterized protein</fullName>
    </submittedName>
</protein>
<dbReference type="AlphaFoldDB" id="A0A5N6WMA2"/>
<dbReference type="EMBL" id="ML741860">
    <property type="protein sequence ID" value="KAE8321802.1"/>
    <property type="molecule type" value="Genomic_DNA"/>
</dbReference>
<evidence type="ECO:0000313" key="1">
    <source>
        <dbReference type="EMBL" id="KAE8321802.1"/>
    </source>
</evidence>
<name>A0A5N6WMA2_9EURO</name>
<organism evidence="1 2">
    <name type="scientific">Aspergillus sergii</name>
    <dbReference type="NCBI Taxonomy" id="1034303"/>
    <lineage>
        <taxon>Eukaryota</taxon>
        <taxon>Fungi</taxon>
        <taxon>Dikarya</taxon>
        <taxon>Ascomycota</taxon>
        <taxon>Pezizomycotina</taxon>
        <taxon>Eurotiomycetes</taxon>
        <taxon>Eurotiomycetidae</taxon>
        <taxon>Eurotiales</taxon>
        <taxon>Aspergillaceae</taxon>
        <taxon>Aspergillus</taxon>
        <taxon>Aspergillus subgen. Circumdati</taxon>
    </lineage>
</organism>
<gene>
    <name evidence="1" type="ORF">BDV39DRAFT_185169</name>
</gene>
<dbReference type="Proteomes" id="UP000325945">
    <property type="component" value="Unassembled WGS sequence"/>
</dbReference>
<accession>A0A5N6WMA2</accession>
<evidence type="ECO:0000313" key="2">
    <source>
        <dbReference type="Proteomes" id="UP000325945"/>
    </source>
</evidence>
<proteinExistence type="predicted"/>
<sequence>MYVNMYGEEQHFSGQLEVKRCTPYWLTLVFIVLGEYPSKSKGNLTRRKENDSG</sequence>
<keyword evidence="2" id="KW-1185">Reference proteome</keyword>
<reference evidence="2" key="1">
    <citation type="submission" date="2019-04" db="EMBL/GenBank/DDBJ databases">
        <title>Friends and foes A comparative genomics studyof 23 Aspergillus species from section Flavi.</title>
        <authorList>
            <consortium name="DOE Joint Genome Institute"/>
            <person name="Kjaerbolling I."/>
            <person name="Vesth T."/>
            <person name="Frisvad J.C."/>
            <person name="Nybo J.L."/>
            <person name="Theobald S."/>
            <person name="Kildgaard S."/>
            <person name="Isbrandt T."/>
            <person name="Kuo A."/>
            <person name="Sato A."/>
            <person name="Lyhne E.K."/>
            <person name="Kogle M.E."/>
            <person name="Wiebenga A."/>
            <person name="Kun R.S."/>
            <person name="Lubbers R.J."/>
            <person name="Makela M.R."/>
            <person name="Barry K."/>
            <person name="Chovatia M."/>
            <person name="Clum A."/>
            <person name="Daum C."/>
            <person name="Haridas S."/>
            <person name="He G."/>
            <person name="LaButti K."/>
            <person name="Lipzen A."/>
            <person name="Mondo S."/>
            <person name="Riley R."/>
            <person name="Salamov A."/>
            <person name="Simmons B.A."/>
            <person name="Magnuson J.K."/>
            <person name="Henrissat B."/>
            <person name="Mortensen U.H."/>
            <person name="Larsen T.O."/>
            <person name="Devries R.P."/>
            <person name="Grigoriev I.V."/>
            <person name="Machida M."/>
            <person name="Baker S.E."/>
            <person name="Andersen M.R."/>
        </authorList>
    </citation>
    <scope>NUCLEOTIDE SEQUENCE [LARGE SCALE GENOMIC DNA]</scope>
    <source>
        <strain evidence="2">CBS 130017</strain>
    </source>
</reference>